<evidence type="ECO:0000313" key="1">
    <source>
        <dbReference type="EMBL" id="SVA60285.1"/>
    </source>
</evidence>
<gene>
    <name evidence="1" type="ORF">METZ01_LOCUS113139</name>
</gene>
<dbReference type="EMBL" id="UINC01014073">
    <property type="protein sequence ID" value="SVA60285.1"/>
    <property type="molecule type" value="Genomic_DNA"/>
</dbReference>
<organism evidence="1">
    <name type="scientific">marine metagenome</name>
    <dbReference type="NCBI Taxonomy" id="408172"/>
    <lineage>
        <taxon>unclassified sequences</taxon>
        <taxon>metagenomes</taxon>
        <taxon>ecological metagenomes</taxon>
    </lineage>
</organism>
<protein>
    <submittedName>
        <fullName evidence="1">Uncharacterized protein</fullName>
    </submittedName>
</protein>
<sequence>VCGYEITIVNMLLKLKEKGSKHPPFSTLGVNITINIVNITKTPLYFQSRHENQDYPKISSPVMLTSVNYPGVGQAVNVNNIVC</sequence>
<name>A0A381X6A6_9ZZZZ</name>
<accession>A0A381X6A6</accession>
<dbReference type="AlphaFoldDB" id="A0A381X6A6"/>
<proteinExistence type="predicted"/>
<reference evidence="1" key="1">
    <citation type="submission" date="2018-05" db="EMBL/GenBank/DDBJ databases">
        <authorList>
            <person name="Lanie J.A."/>
            <person name="Ng W.-L."/>
            <person name="Kazmierczak K.M."/>
            <person name="Andrzejewski T.M."/>
            <person name="Davidsen T.M."/>
            <person name="Wayne K.J."/>
            <person name="Tettelin H."/>
            <person name="Glass J.I."/>
            <person name="Rusch D."/>
            <person name="Podicherti R."/>
            <person name="Tsui H.-C.T."/>
            <person name="Winkler M.E."/>
        </authorList>
    </citation>
    <scope>NUCLEOTIDE SEQUENCE</scope>
</reference>
<feature type="non-terminal residue" evidence="1">
    <location>
        <position position="1"/>
    </location>
</feature>